<protein>
    <submittedName>
        <fullName evidence="1">Putative ovule protein</fullName>
    </submittedName>
</protein>
<dbReference type="AlphaFoldDB" id="A0A0V0H578"/>
<reference evidence="1" key="1">
    <citation type="submission" date="2015-12" db="EMBL/GenBank/DDBJ databases">
        <title>Gene expression during late stages of embryo sac development: a critical building block for successful pollen-pistil interactions.</title>
        <authorList>
            <person name="Liu Y."/>
            <person name="Joly V."/>
            <person name="Sabar M."/>
            <person name="Matton D.P."/>
        </authorList>
    </citation>
    <scope>NUCLEOTIDE SEQUENCE</scope>
</reference>
<name>A0A0V0H578_SOLCH</name>
<evidence type="ECO:0000313" key="1">
    <source>
        <dbReference type="EMBL" id="JAP15570.1"/>
    </source>
</evidence>
<accession>A0A0V0H578</accession>
<sequence>FVVDRLTKGAYFIAQSHPFTALQVATKFWKRVHTLHGAPELSPLSLIEIKYLSNFCSLQIKWHSTPILFFLSSSNRWAN</sequence>
<dbReference type="EMBL" id="GEDG01024983">
    <property type="protein sequence ID" value="JAP15570.1"/>
    <property type="molecule type" value="Transcribed_RNA"/>
</dbReference>
<organism evidence="1">
    <name type="scientific">Solanum chacoense</name>
    <name type="common">Chaco potato</name>
    <dbReference type="NCBI Taxonomy" id="4108"/>
    <lineage>
        <taxon>Eukaryota</taxon>
        <taxon>Viridiplantae</taxon>
        <taxon>Streptophyta</taxon>
        <taxon>Embryophyta</taxon>
        <taxon>Tracheophyta</taxon>
        <taxon>Spermatophyta</taxon>
        <taxon>Magnoliopsida</taxon>
        <taxon>eudicotyledons</taxon>
        <taxon>Gunneridae</taxon>
        <taxon>Pentapetalae</taxon>
        <taxon>asterids</taxon>
        <taxon>lamiids</taxon>
        <taxon>Solanales</taxon>
        <taxon>Solanaceae</taxon>
        <taxon>Solanoideae</taxon>
        <taxon>Solaneae</taxon>
        <taxon>Solanum</taxon>
    </lineage>
</organism>
<feature type="non-terminal residue" evidence="1">
    <location>
        <position position="1"/>
    </location>
</feature>
<proteinExistence type="predicted"/>